<organism evidence="2">
    <name type="scientific">Ensete ventricosum</name>
    <name type="common">Abyssinian banana</name>
    <name type="synonym">Musa ensete</name>
    <dbReference type="NCBI Taxonomy" id="4639"/>
    <lineage>
        <taxon>Eukaryota</taxon>
        <taxon>Viridiplantae</taxon>
        <taxon>Streptophyta</taxon>
        <taxon>Embryophyta</taxon>
        <taxon>Tracheophyta</taxon>
        <taxon>Spermatophyta</taxon>
        <taxon>Magnoliopsida</taxon>
        <taxon>Liliopsida</taxon>
        <taxon>Zingiberales</taxon>
        <taxon>Musaceae</taxon>
        <taxon>Ensete</taxon>
    </lineage>
</organism>
<gene>
    <name evidence="2" type="ORF">BHM03_00021341</name>
</gene>
<dbReference type="AlphaFoldDB" id="A0A445MG40"/>
<evidence type="ECO:0000313" key="2">
    <source>
        <dbReference type="EMBL" id="RZR73199.1"/>
    </source>
</evidence>
<proteinExistence type="predicted"/>
<reference evidence="2" key="1">
    <citation type="journal article" date="2018" name="Data Brief">
        <title>Genome sequence data from 17 accessions of Ensete ventricosum, a staple food crop for millions in Ethiopia.</title>
        <authorList>
            <person name="Yemataw Z."/>
            <person name="Muzemil S."/>
            <person name="Ambachew D."/>
            <person name="Tripathi L."/>
            <person name="Tesfaye K."/>
            <person name="Chala A."/>
            <person name="Farbos A."/>
            <person name="O'Neill P."/>
            <person name="Moore K."/>
            <person name="Grant M."/>
            <person name="Studholme D.J."/>
        </authorList>
    </citation>
    <scope>NUCLEOTIDE SEQUENCE [LARGE SCALE GENOMIC DNA]</scope>
    <source>
        <tissue evidence="2">Leaf</tissue>
    </source>
</reference>
<name>A0A445MG40_ENSVE</name>
<protein>
    <submittedName>
        <fullName evidence="2">Uncharacterized protein</fullName>
    </submittedName>
</protein>
<feature type="region of interest" description="Disordered" evidence="1">
    <location>
        <begin position="226"/>
        <end position="276"/>
    </location>
</feature>
<feature type="region of interest" description="Disordered" evidence="1">
    <location>
        <begin position="1"/>
        <end position="42"/>
    </location>
</feature>
<accession>A0A445MG40</accession>
<dbReference type="Proteomes" id="UP000290560">
    <property type="component" value="Unassembled WGS sequence"/>
</dbReference>
<evidence type="ECO:0000256" key="1">
    <source>
        <dbReference type="SAM" id="MobiDB-lite"/>
    </source>
</evidence>
<feature type="compositionally biased region" description="Basic residues" evidence="1">
    <location>
        <begin position="1"/>
        <end position="10"/>
    </location>
</feature>
<sequence length="304" mass="32876">MGKGNRRLRRGSGGDGSEGEYGVRASFGEKDDPTPMNSENFEDCPRVHNFKNGLNNSRNFKDCPLVQNYEPQDGYWISGAFPNTGDFYNFPQEWTMMLEVFPDDNLRSTAGDRKKIESLLCHALLCIALIQHYRLQPSAACSHAASRSLLHYCRFLLGHYFPCFPLPYSSSTVAAASRYPIALTMPPSPRLPSSTYAATKLGNSPQRAATRGCGRLWPARRGDCQRRARNGRSPAASLQEVAHGAPTRGWLPTANPQGATASRVGGTDRRGGRPLAGRLSATTHSAAGCTGAVAAAVQEGEGEG</sequence>
<dbReference type="EMBL" id="KV875850">
    <property type="protein sequence ID" value="RZR73199.1"/>
    <property type="molecule type" value="Genomic_DNA"/>
</dbReference>